<dbReference type="Pfam" id="PF06864">
    <property type="entry name" value="PAP_PilO"/>
    <property type="match status" value="1"/>
</dbReference>
<evidence type="ECO:0000313" key="3">
    <source>
        <dbReference type="Proteomes" id="UP001595457"/>
    </source>
</evidence>
<proteinExistence type="predicted"/>
<comment type="caution">
    <text evidence="2">The sequence shown here is derived from an EMBL/GenBank/DDBJ whole genome shotgun (WGS) entry which is preliminary data.</text>
</comment>
<protein>
    <submittedName>
        <fullName evidence="2">Type 4b pilus protein PilO2</fullName>
    </submittedName>
</protein>
<sequence length="457" mass="49782">MKLSLLKRLRRPPRSSPLAENNAGNSKVQVLSYHGNAFVTGLLWHPLGSLTGYMKEARQFGRQESMDIVAIRRTESIIQAGFVSRSDGAVKGMYSLAAALAGQLGKSWLAAWRITPDEDRYALVAVLKGAVIPGCDLVGTAETIKRKVAQQLSREITFEEIFLPAEFEHGGKPIDIEQLLRPERLKREYRLRPLAFGLSREELLKLGALAALGLIALVGFQRWQAHQAELARQAALEAERRRQAELAELAQRSGETQPAQALEHPWAKQPSVVAFVEGCNALIDQLPPSIAGWLFSAAQCDGTLVSANYKRTGNSTAAEFSQAAEGLFAEAPAFYDEGNSAAVKTNLVLPLAGDEPLRDASTALADLTSWLQQQSLVPAIKEVPVAVPAPPAIPGQPAPPPPPPPDWKHFEVQTSSPLPPALFLKGIEGRGLRLREITTQWQGHESKWSITGDLYAK</sequence>
<evidence type="ECO:0000313" key="2">
    <source>
        <dbReference type="EMBL" id="MFC2973870.1"/>
    </source>
</evidence>
<dbReference type="InterPro" id="IPR009663">
    <property type="entry name" value="PAP_PilO"/>
</dbReference>
<dbReference type="RefSeq" id="WP_377815791.1">
    <property type="nucleotide sequence ID" value="NZ_JBHRSJ010000034.1"/>
</dbReference>
<gene>
    <name evidence="2" type="primary">pilO2</name>
    <name evidence="2" type="ORF">ACFOJE_16835</name>
</gene>
<name>A0ABV7AYJ8_9GAMM</name>
<feature type="region of interest" description="Disordered" evidence="1">
    <location>
        <begin position="388"/>
        <end position="412"/>
    </location>
</feature>
<dbReference type="Proteomes" id="UP001595457">
    <property type="component" value="Unassembled WGS sequence"/>
</dbReference>
<accession>A0ABV7AYJ8</accession>
<reference evidence="3" key="1">
    <citation type="journal article" date="2019" name="Int. J. Syst. Evol. Microbiol.">
        <title>The Global Catalogue of Microorganisms (GCM) 10K type strain sequencing project: providing services to taxonomists for standard genome sequencing and annotation.</title>
        <authorList>
            <consortium name="The Broad Institute Genomics Platform"/>
            <consortium name="The Broad Institute Genome Sequencing Center for Infectious Disease"/>
            <person name="Wu L."/>
            <person name="Ma J."/>
        </authorList>
    </citation>
    <scope>NUCLEOTIDE SEQUENCE [LARGE SCALE GENOMIC DNA]</scope>
    <source>
        <strain evidence="3">KCTC 62195</strain>
    </source>
</reference>
<dbReference type="EMBL" id="JBHRSJ010000034">
    <property type="protein sequence ID" value="MFC2973870.1"/>
    <property type="molecule type" value="Genomic_DNA"/>
</dbReference>
<organism evidence="2 3">
    <name type="scientific">Azotobacter bryophylli</name>
    <dbReference type="NCBI Taxonomy" id="1986537"/>
    <lineage>
        <taxon>Bacteria</taxon>
        <taxon>Pseudomonadati</taxon>
        <taxon>Pseudomonadota</taxon>
        <taxon>Gammaproteobacteria</taxon>
        <taxon>Pseudomonadales</taxon>
        <taxon>Pseudomonadaceae</taxon>
        <taxon>Azotobacter</taxon>
    </lineage>
</organism>
<keyword evidence="3" id="KW-1185">Reference proteome</keyword>
<evidence type="ECO:0000256" key="1">
    <source>
        <dbReference type="SAM" id="MobiDB-lite"/>
    </source>
</evidence>
<feature type="compositionally biased region" description="Pro residues" evidence="1">
    <location>
        <begin position="388"/>
        <end position="405"/>
    </location>
</feature>